<keyword evidence="1" id="KW-0732">Signal</keyword>
<dbReference type="Proteomes" id="UP000887575">
    <property type="component" value="Unassembled WGS sequence"/>
</dbReference>
<feature type="chain" id="PRO_5041894093" evidence="1">
    <location>
        <begin position="24"/>
        <end position="85"/>
    </location>
</feature>
<name>A0AAF3FGZ0_9BILA</name>
<feature type="signal peptide" evidence="1">
    <location>
        <begin position="1"/>
        <end position="23"/>
    </location>
</feature>
<sequence length="85" mass="8965">MKAFPILCAVLFAFGAYFSIVSAVSDVSDVSAVSAVSAVAHPESLTVIHVALCDVNCTVGSCYTCCTINQYPQGGICMNLWCYCN</sequence>
<evidence type="ECO:0000256" key="1">
    <source>
        <dbReference type="SAM" id="SignalP"/>
    </source>
</evidence>
<protein>
    <submittedName>
        <fullName evidence="3 4">Uncharacterized protein</fullName>
    </submittedName>
</protein>
<evidence type="ECO:0000313" key="2">
    <source>
        <dbReference type="Proteomes" id="UP000887575"/>
    </source>
</evidence>
<reference evidence="3 4" key="1">
    <citation type="submission" date="2024-02" db="UniProtKB">
        <authorList>
            <consortium name="WormBaseParasite"/>
        </authorList>
    </citation>
    <scope>IDENTIFICATION</scope>
</reference>
<organism evidence="2 3">
    <name type="scientific">Mesorhabditis belari</name>
    <dbReference type="NCBI Taxonomy" id="2138241"/>
    <lineage>
        <taxon>Eukaryota</taxon>
        <taxon>Metazoa</taxon>
        <taxon>Ecdysozoa</taxon>
        <taxon>Nematoda</taxon>
        <taxon>Chromadorea</taxon>
        <taxon>Rhabditida</taxon>
        <taxon>Rhabditina</taxon>
        <taxon>Rhabditomorpha</taxon>
        <taxon>Rhabditoidea</taxon>
        <taxon>Rhabditidae</taxon>
        <taxon>Mesorhabditinae</taxon>
        <taxon>Mesorhabditis</taxon>
    </lineage>
</organism>
<evidence type="ECO:0000313" key="3">
    <source>
        <dbReference type="WBParaSite" id="MBELARI_LOCUS5332"/>
    </source>
</evidence>
<proteinExistence type="predicted"/>
<dbReference type="WBParaSite" id="MBELARI_LOCUS6816">
    <property type="protein sequence ID" value="MBELARI_LOCUS6816"/>
    <property type="gene ID" value="MBELARI_LOCUS6816"/>
</dbReference>
<dbReference type="WBParaSite" id="MBELARI_LOCUS5332">
    <property type="protein sequence ID" value="MBELARI_LOCUS5332"/>
    <property type="gene ID" value="MBELARI_LOCUS5332"/>
</dbReference>
<dbReference type="AlphaFoldDB" id="A0AAF3FGZ0"/>
<keyword evidence="2" id="KW-1185">Reference proteome</keyword>
<accession>A0AAF3FGZ0</accession>
<evidence type="ECO:0000313" key="4">
    <source>
        <dbReference type="WBParaSite" id="MBELARI_LOCUS6816"/>
    </source>
</evidence>